<dbReference type="PANTHER" id="PTHR47429:SF7">
    <property type="entry name" value="GATA-FACTOR"/>
    <property type="match status" value="1"/>
</dbReference>
<accession>W3WIV1</accession>
<proteinExistence type="predicted"/>
<dbReference type="Pfam" id="PF00320">
    <property type="entry name" value="GATA"/>
    <property type="match status" value="1"/>
</dbReference>
<dbReference type="InterPro" id="IPR013088">
    <property type="entry name" value="Znf_NHR/GATA"/>
</dbReference>
<evidence type="ECO:0000256" key="4">
    <source>
        <dbReference type="PROSITE-ProRule" id="PRU00094"/>
    </source>
</evidence>
<keyword evidence="2" id="KW-0288">FMN</keyword>
<name>W3WIV1_PESFW</name>
<dbReference type="RefSeq" id="XP_007841516.1">
    <property type="nucleotide sequence ID" value="XM_007843325.1"/>
</dbReference>
<dbReference type="SUPFAM" id="SSF57716">
    <property type="entry name" value="Glucocorticoid receptor-like (DNA-binding domain)"/>
    <property type="match status" value="1"/>
</dbReference>
<dbReference type="PROSITE" id="PS00344">
    <property type="entry name" value="GATA_ZN_FINGER_1"/>
    <property type="match status" value="1"/>
</dbReference>
<dbReference type="GO" id="GO:0043565">
    <property type="term" value="F:sequence-specific DNA binding"/>
    <property type="evidence" value="ECO:0007669"/>
    <property type="project" value="InterPro"/>
</dbReference>
<evidence type="ECO:0000313" key="8">
    <source>
        <dbReference type="Proteomes" id="UP000030651"/>
    </source>
</evidence>
<feature type="region of interest" description="Disordered" evidence="5">
    <location>
        <begin position="1"/>
        <end position="74"/>
    </location>
</feature>
<dbReference type="InParanoid" id="W3WIV1"/>
<evidence type="ECO:0000259" key="6">
    <source>
        <dbReference type="PROSITE" id="PS50114"/>
    </source>
</evidence>
<dbReference type="AlphaFoldDB" id="W3WIV1"/>
<keyword evidence="3" id="KW-0157">Chromophore</keyword>
<dbReference type="Proteomes" id="UP000030651">
    <property type="component" value="Unassembled WGS sequence"/>
</dbReference>
<keyword evidence="4" id="KW-0479">Metal-binding</keyword>
<dbReference type="PROSITE" id="PS50114">
    <property type="entry name" value="GATA_ZN_FINGER_2"/>
    <property type="match status" value="1"/>
</dbReference>
<dbReference type="CDD" id="cd00130">
    <property type="entry name" value="PAS"/>
    <property type="match status" value="2"/>
</dbReference>
<keyword evidence="4" id="KW-0863">Zinc-finger</keyword>
<feature type="domain" description="GATA-type" evidence="6">
    <location>
        <begin position="675"/>
        <end position="702"/>
    </location>
</feature>
<dbReference type="Gene3D" id="3.30.50.10">
    <property type="entry name" value="Erythroid Transcription Factor GATA-1, subunit A"/>
    <property type="match status" value="1"/>
</dbReference>
<dbReference type="InterPro" id="IPR000679">
    <property type="entry name" value="Znf_GATA"/>
</dbReference>
<dbReference type="Pfam" id="PF13426">
    <property type="entry name" value="PAS_9"/>
    <property type="match status" value="1"/>
</dbReference>
<feature type="compositionally biased region" description="Polar residues" evidence="5">
    <location>
        <begin position="37"/>
        <end position="51"/>
    </location>
</feature>
<evidence type="ECO:0000313" key="7">
    <source>
        <dbReference type="EMBL" id="ETS73798.1"/>
    </source>
</evidence>
<evidence type="ECO:0000256" key="1">
    <source>
        <dbReference type="ARBA" id="ARBA00022630"/>
    </source>
</evidence>
<feature type="region of interest" description="Disordered" evidence="5">
    <location>
        <begin position="302"/>
        <end position="335"/>
    </location>
</feature>
<dbReference type="HOGENOM" id="CLU_007918_3_0_1"/>
<keyword evidence="1" id="KW-0285">Flavoprotein</keyword>
<dbReference type="CDD" id="cd00202">
    <property type="entry name" value="ZnF_GATA"/>
    <property type="match status" value="1"/>
</dbReference>
<dbReference type="InterPro" id="IPR035965">
    <property type="entry name" value="PAS-like_dom_sf"/>
</dbReference>
<gene>
    <name evidence="7" type="ORF">PFICI_14744</name>
</gene>
<dbReference type="SUPFAM" id="SSF55785">
    <property type="entry name" value="PYP-like sensor domain (PAS domain)"/>
    <property type="match status" value="2"/>
</dbReference>
<dbReference type="NCBIfam" id="TIGR00229">
    <property type="entry name" value="sensory_box"/>
    <property type="match status" value="1"/>
</dbReference>
<dbReference type="SMART" id="SM00091">
    <property type="entry name" value="PAS"/>
    <property type="match status" value="2"/>
</dbReference>
<dbReference type="Gene3D" id="3.30.450.20">
    <property type="entry name" value="PAS domain"/>
    <property type="match status" value="2"/>
</dbReference>
<dbReference type="OrthoDB" id="447251at2759"/>
<evidence type="ECO:0000256" key="3">
    <source>
        <dbReference type="ARBA" id="ARBA00022991"/>
    </source>
</evidence>
<dbReference type="GO" id="GO:0005634">
    <property type="term" value="C:nucleus"/>
    <property type="evidence" value="ECO:0007669"/>
    <property type="project" value="TreeGrafter"/>
</dbReference>
<dbReference type="GO" id="GO:0006355">
    <property type="term" value="P:regulation of DNA-templated transcription"/>
    <property type="evidence" value="ECO:0007669"/>
    <property type="project" value="InterPro"/>
</dbReference>
<keyword evidence="8" id="KW-1185">Reference proteome</keyword>
<dbReference type="Pfam" id="PF08447">
    <property type="entry name" value="PAS_3"/>
    <property type="match status" value="1"/>
</dbReference>
<evidence type="ECO:0000256" key="5">
    <source>
        <dbReference type="SAM" id="MobiDB-lite"/>
    </source>
</evidence>
<dbReference type="SMART" id="SM00401">
    <property type="entry name" value="ZnF_GATA"/>
    <property type="match status" value="1"/>
</dbReference>
<dbReference type="eggNOG" id="ENOG502QU3S">
    <property type="taxonomic scope" value="Eukaryota"/>
</dbReference>
<dbReference type="GeneID" id="19279757"/>
<dbReference type="EMBL" id="KI912121">
    <property type="protein sequence ID" value="ETS73798.1"/>
    <property type="molecule type" value="Genomic_DNA"/>
</dbReference>
<dbReference type="GO" id="GO:0008270">
    <property type="term" value="F:zinc ion binding"/>
    <property type="evidence" value="ECO:0007669"/>
    <property type="project" value="UniProtKB-KW"/>
</dbReference>
<evidence type="ECO:0000256" key="2">
    <source>
        <dbReference type="ARBA" id="ARBA00022643"/>
    </source>
</evidence>
<protein>
    <recommendedName>
        <fullName evidence="6">GATA-type domain-containing protein</fullName>
    </recommendedName>
</protein>
<dbReference type="KEGG" id="pfy:PFICI_14744"/>
<dbReference type="InterPro" id="IPR000014">
    <property type="entry name" value="PAS"/>
</dbReference>
<keyword evidence="4" id="KW-0862">Zinc</keyword>
<dbReference type="InterPro" id="IPR013655">
    <property type="entry name" value="PAS_fold_3"/>
</dbReference>
<dbReference type="PANTHER" id="PTHR47429">
    <property type="entry name" value="PROTEIN TWIN LOV 1"/>
    <property type="match status" value="1"/>
</dbReference>
<dbReference type="OMA" id="PVIYCSP"/>
<organism evidence="7 8">
    <name type="scientific">Pestalotiopsis fici (strain W106-1 / CGMCC3.15140)</name>
    <dbReference type="NCBI Taxonomy" id="1229662"/>
    <lineage>
        <taxon>Eukaryota</taxon>
        <taxon>Fungi</taxon>
        <taxon>Dikarya</taxon>
        <taxon>Ascomycota</taxon>
        <taxon>Pezizomycotina</taxon>
        <taxon>Sordariomycetes</taxon>
        <taxon>Xylariomycetidae</taxon>
        <taxon>Amphisphaeriales</taxon>
        <taxon>Sporocadaceae</taxon>
        <taxon>Pestalotiopsis</taxon>
    </lineage>
</organism>
<sequence>MDPKRNEAPAYNFNSGPGPPEPPGAVPTTLEDYENKFSLSDTTALDQTWHPNTRHPLAGETDSSPHRTIQGSTSDEHDNYYHARLQHEASTRPILNNDPGDTFVMGDDPAVDDVNQQRATVTSHQTIAFDIVQALRLIAARPHPHTSLQATQPVHPFVVADTWQHDMPIIFVSNSFEAMTGYHNTEILGRNCRFLQSSDGFVQPRAPRQHIDSIDAYHFKLSLATGGEFRQTIVNFKKGGQPFINLITIIPIPWPGAESRFLFGYQIDATHNALAPKNLELNIGGRNSLFYRRTQQLCASHHRELEDATPSPSSQYQSDSSRQSEPSQASESRIIDPDDVDLNTEVLIRLFDNNSNAALDKPGYKALCKIVLDMAAGIIQVLSLTGTIVWISTSCVQLGYSPTELIGLPIQDKWHSADIPALFRHLKAAAVGQVIELISRFRRSDGEYAWLHNVGSILQMAGGRRVAVMAGLQQEVPNLNLALLDAQRGVGDQDVWVKMSRSGLILNVFPNRMTALGISQELTGTTFSQLLADDTSRERFLYLVLKSTSSRMTHQTTLELASTTGPDLLAEATIFASDTSAERRPHVLILHCRITKSTTKKGKNPEVVIAAHASSSKNEDLFEKLRSSNFGVWQVEMNSLAQENDDLRLELGRLQALSKQRKLLKRTSKVPFDGCANCHARETPEWRRGPSGQKDLCNRCGLRWAKSRHKEGTNT</sequence>
<reference evidence="8" key="1">
    <citation type="journal article" date="2015" name="BMC Genomics">
        <title>Genomic and transcriptomic analysis of the endophytic fungus Pestalotiopsis fici reveals its lifestyle and high potential for synthesis of natural products.</title>
        <authorList>
            <person name="Wang X."/>
            <person name="Zhang X."/>
            <person name="Liu L."/>
            <person name="Xiang M."/>
            <person name="Wang W."/>
            <person name="Sun X."/>
            <person name="Che Y."/>
            <person name="Guo L."/>
            <person name="Liu G."/>
            <person name="Guo L."/>
            <person name="Wang C."/>
            <person name="Yin W.B."/>
            <person name="Stadler M."/>
            <person name="Zhang X."/>
            <person name="Liu X."/>
        </authorList>
    </citation>
    <scope>NUCLEOTIDE SEQUENCE [LARGE SCALE GENOMIC DNA]</scope>
    <source>
        <strain evidence="8">W106-1 / CGMCC3.15140</strain>
    </source>
</reference>
<feature type="compositionally biased region" description="Low complexity" evidence="5">
    <location>
        <begin position="311"/>
        <end position="324"/>
    </location>
</feature>